<gene>
    <name evidence="3" type="ORF">SAMN05421783_11296</name>
</gene>
<dbReference type="EMBL" id="FNNZ01000012">
    <property type="protein sequence ID" value="SDX01582.1"/>
    <property type="molecule type" value="Genomic_DNA"/>
</dbReference>
<feature type="region of interest" description="Disordered" evidence="2">
    <location>
        <begin position="415"/>
        <end position="454"/>
    </location>
</feature>
<dbReference type="OrthoDB" id="5757753at2"/>
<proteinExistence type="predicted"/>
<feature type="compositionally biased region" description="Basic and acidic residues" evidence="2">
    <location>
        <begin position="415"/>
        <end position="430"/>
    </location>
</feature>
<feature type="compositionally biased region" description="Low complexity" evidence="2">
    <location>
        <begin position="433"/>
        <end position="448"/>
    </location>
</feature>
<evidence type="ECO:0000313" key="3">
    <source>
        <dbReference type="EMBL" id="SDX01582.1"/>
    </source>
</evidence>
<evidence type="ECO:0000256" key="2">
    <source>
        <dbReference type="SAM" id="MobiDB-lite"/>
    </source>
</evidence>
<sequence length="454" mass="50924">MSGEKEVRLREGEYRRLMNAARKVESQQNRASALEAQLGEARRRIAAQQQAAQQRQRALDQTISQLSTEVQAQARAFQTRLAGLDLTMAAQRQEYLNLINEQAEQVQRQFNDLAAQRRNALQAADRCLGDAGVILDHIARHQRHEQFAPCALDGLRAELAQSQANLDVGHEQAAIATGQALYRNALKLQAEIEYRQQEWDAWYHEALTALRAQLAAVEVQQTARWVFDTDQGALELDAEIDYWSDGALSALKGRISESVQRLEQHAVCLTLADLKASVEASQPLQAELEQLVTRAKERLIASQLRANIAEDLLNELAAEGWRLEEDAWHGQDADAGKGWKSAYHLKLRDQAGDEMITIILPEETPLGSIENRVQFAYYPKDNNDARFAARQTERLGLTLARLGLTQEGLQCVPGHERTIRGDEARRDFEQVRASAPQPTAQSAPQDTPVHPRRS</sequence>
<dbReference type="STRING" id="1058.SAMN05421783_11296"/>
<dbReference type="RefSeq" id="WP_093033051.1">
    <property type="nucleotide sequence ID" value="NZ_FNNZ01000012.1"/>
</dbReference>
<dbReference type="AlphaFoldDB" id="A0A1H2Y8N5"/>
<organism evidence="3 4">
    <name type="scientific">Thiocapsa roseopersicina</name>
    <dbReference type="NCBI Taxonomy" id="1058"/>
    <lineage>
        <taxon>Bacteria</taxon>
        <taxon>Pseudomonadati</taxon>
        <taxon>Pseudomonadota</taxon>
        <taxon>Gammaproteobacteria</taxon>
        <taxon>Chromatiales</taxon>
        <taxon>Chromatiaceae</taxon>
        <taxon>Thiocapsa</taxon>
    </lineage>
</organism>
<dbReference type="Proteomes" id="UP000198816">
    <property type="component" value="Unassembled WGS sequence"/>
</dbReference>
<keyword evidence="1" id="KW-0175">Coiled coil</keyword>
<feature type="coiled-coil region" evidence="1">
    <location>
        <begin position="96"/>
        <end position="123"/>
    </location>
</feature>
<evidence type="ECO:0000313" key="4">
    <source>
        <dbReference type="Proteomes" id="UP000198816"/>
    </source>
</evidence>
<keyword evidence="4" id="KW-1185">Reference proteome</keyword>
<protein>
    <submittedName>
        <fullName evidence="3">Uncharacterized protein</fullName>
    </submittedName>
</protein>
<reference evidence="4" key="1">
    <citation type="submission" date="2016-10" db="EMBL/GenBank/DDBJ databases">
        <authorList>
            <person name="Varghese N."/>
            <person name="Submissions S."/>
        </authorList>
    </citation>
    <scope>NUCLEOTIDE SEQUENCE [LARGE SCALE GENOMIC DNA]</scope>
    <source>
        <strain evidence="4">DSM 217</strain>
    </source>
</reference>
<evidence type="ECO:0000256" key="1">
    <source>
        <dbReference type="SAM" id="Coils"/>
    </source>
</evidence>
<feature type="coiled-coil region" evidence="1">
    <location>
        <begin position="17"/>
        <end position="51"/>
    </location>
</feature>
<accession>A0A1H2Y8N5</accession>
<name>A0A1H2Y8N5_THIRO</name>